<name>A0A7T7D8P8_9FIRM</name>
<dbReference type="GO" id="GO:0006289">
    <property type="term" value="P:nucleotide-excision repair"/>
    <property type="evidence" value="ECO:0007669"/>
    <property type="project" value="UniProtKB-UniRule"/>
</dbReference>
<evidence type="ECO:0000256" key="10">
    <source>
        <dbReference type="ARBA" id="ARBA00026033"/>
    </source>
</evidence>
<evidence type="ECO:0000256" key="5">
    <source>
        <dbReference type="ARBA" id="ARBA00022763"/>
    </source>
</evidence>
<dbReference type="InterPro" id="IPR001650">
    <property type="entry name" value="Helicase_C-like"/>
</dbReference>
<evidence type="ECO:0000313" key="18">
    <source>
        <dbReference type="EMBL" id="QQL05805.1"/>
    </source>
</evidence>
<dbReference type="CDD" id="cd18790">
    <property type="entry name" value="SF2_C_UvrB"/>
    <property type="match status" value="1"/>
</dbReference>
<evidence type="ECO:0000256" key="14">
    <source>
        <dbReference type="SAM" id="Coils"/>
    </source>
</evidence>
<proteinExistence type="inferred from homology"/>
<organism evidence="18 19">
    <name type="scientific">Dysosmobacter welbionis</name>
    <dbReference type="NCBI Taxonomy" id="2093857"/>
    <lineage>
        <taxon>Bacteria</taxon>
        <taxon>Bacillati</taxon>
        <taxon>Bacillota</taxon>
        <taxon>Clostridia</taxon>
        <taxon>Eubacteriales</taxon>
        <taxon>Oscillospiraceae</taxon>
        <taxon>Dysosmobacter</taxon>
    </lineage>
</organism>
<dbReference type="InterPro" id="IPR006935">
    <property type="entry name" value="Helicase/UvrB_N"/>
</dbReference>
<feature type="domain" description="Helicase ATP-binding" evidence="16">
    <location>
        <begin position="25"/>
        <end position="159"/>
    </location>
</feature>
<dbReference type="InterPro" id="IPR014001">
    <property type="entry name" value="Helicase_ATP-bd"/>
</dbReference>
<keyword evidence="7 12" id="KW-0067">ATP-binding</keyword>
<keyword evidence="12 13" id="KW-0742">SOS response</keyword>
<keyword evidence="19" id="KW-1185">Reference proteome</keyword>
<dbReference type="PROSITE" id="PS51192">
    <property type="entry name" value="HELICASE_ATP_BIND_1"/>
    <property type="match status" value="1"/>
</dbReference>
<evidence type="ECO:0000256" key="13">
    <source>
        <dbReference type="RuleBase" id="RU003587"/>
    </source>
</evidence>
<evidence type="ECO:0000256" key="7">
    <source>
        <dbReference type="ARBA" id="ARBA00022840"/>
    </source>
</evidence>
<dbReference type="Pfam" id="PF12344">
    <property type="entry name" value="UvrB"/>
    <property type="match status" value="1"/>
</dbReference>
<evidence type="ECO:0000313" key="19">
    <source>
        <dbReference type="Proteomes" id="UP000298642"/>
    </source>
</evidence>
<accession>A0A7T7D8P8</accession>
<evidence type="ECO:0000256" key="8">
    <source>
        <dbReference type="ARBA" id="ARBA00022881"/>
    </source>
</evidence>
<dbReference type="Pfam" id="PF17757">
    <property type="entry name" value="UvrB_inter"/>
    <property type="match status" value="1"/>
</dbReference>
<gene>
    <name evidence="12 18" type="primary">uvrB</name>
    <name evidence="18" type="ORF">EIO64_12670</name>
</gene>
<dbReference type="CDD" id="cd17916">
    <property type="entry name" value="DEXHc_UvrB"/>
    <property type="match status" value="1"/>
</dbReference>
<keyword evidence="18" id="KW-0378">Hydrolase</keyword>
<keyword evidence="8 12" id="KW-0267">Excision nuclease</keyword>
<evidence type="ECO:0000259" key="15">
    <source>
        <dbReference type="PROSITE" id="PS50151"/>
    </source>
</evidence>
<evidence type="ECO:0000259" key="17">
    <source>
        <dbReference type="PROSITE" id="PS51194"/>
    </source>
</evidence>
<comment type="domain">
    <text evidence="12">The beta-hairpin motif is involved in DNA binding.</text>
</comment>
<dbReference type="AlphaFoldDB" id="A0A7T7D8P8"/>
<comment type="subunit">
    <text evidence="10 12 13">Forms a heterotetramer with UvrA during the search for lesions. Interacts with UvrC in an incision complex.</text>
</comment>
<keyword evidence="9 12" id="KW-0234">DNA repair</keyword>
<dbReference type="GO" id="GO:0009381">
    <property type="term" value="F:excinuclease ABC activity"/>
    <property type="evidence" value="ECO:0007669"/>
    <property type="project" value="UniProtKB-UniRule"/>
</dbReference>
<dbReference type="Pfam" id="PF00271">
    <property type="entry name" value="Helicase_C"/>
    <property type="match status" value="1"/>
</dbReference>
<dbReference type="GO" id="GO:0003677">
    <property type="term" value="F:DNA binding"/>
    <property type="evidence" value="ECO:0007669"/>
    <property type="project" value="UniProtKB-UniRule"/>
</dbReference>
<feature type="domain" description="UVR" evidence="15">
    <location>
        <begin position="620"/>
        <end position="655"/>
    </location>
</feature>
<dbReference type="InterPro" id="IPR004807">
    <property type="entry name" value="UvrB"/>
</dbReference>
<dbReference type="InterPro" id="IPR001943">
    <property type="entry name" value="UVR_dom"/>
</dbReference>
<dbReference type="GO" id="GO:0005524">
    <property type="term" value="F:ATP binding"/>
    <property type="evidence" value="ECO:0007669"/>
    <property type="project" value="UniProtKB-UniRule"/>
</dbReference>
<comment type="similarity">
    <text evidence="2 12 13">Belongs to the UvrB family.</text>
</comment>
<keyword evidence="4 12" id="KW-0547">Nucleotide-binding</keyword>
<dbReference type="Gene3D" id="3.40.50.300">
    <property type="entry name" value="P-loop containing nucleotide triphosphate hydrolases"/>
    <property type="match status" value="3"/>
</dbReference>
<dbReference type="SUPFAM" id="SSF52540">
    <property type="entry name" value="P-loop containing nucleoside triphosphate hydrolases"/>
    <property type="match status" value="2"/>
</dbReference>
<dbReference type="GO" id="GO:0016887">
    <property type="term" value="F:ATP hydrolysis activity"/>
    <property type="evidence" value="ECO:0007669"/>
    <property type="project" value="InterPro"/>
</dbReference>
<dbReference type="SUPFAM" id="SSF46600">
    <property type="entry name" value="C-terminal UvrC-binding domain of UvrB"/>
    <property type="match status" value="1"/>
</dbReference>
<evidence type="ECO:0000256" key="6">
    <source>
        <dbReference type="ARBA" id="ARBA00022769"/>
    </source>
</evidence>
<dbReference type="Pfam" id="PF02151">
    <property type="entry name" value="UVR"/>
    <property type="match status" value="1"/>
</dbReference>
<keyword evidence="6 12" id="KW-0228">DNA excision</keyword>
<evidence type="ECO:0000256" key="1">
    <source>
        <dbReference type="ARBA" id="ARBA00004496"/>
    </source>
</evidence>
<dbReference type="GO" id="GO:0005737">
    <property type="term" value="C:cytoplasm"/>
    <property type="evidence" value="ECO:0007669"/>
    <property type="project" value="UniProtKB-SubCell"/>
</dbReference>
<dbReference type="NCBIfam" id="NF003673">
    <property type="entry name" value="PRK05298.1"/>
    <property type="match status" value="1"/>
</dbReference>
<evidence type="ECO:0000256" key="12">
    <source>
        <dbReference type="HAMAP-Rule" id="MF_00204"/>
    </source>
</evidence>
<dbReference type="NCBIfam" id="TIGR00631">
    <property type="entry name" value="uvrb"/>
    <property type="match status" value="1"/>
</dbReference>
<feature type="coiled-coil region" evidence="14">
    <location>
        <begin position="616"/>
        <end position="643"/>
    </location>
</feature>
<dbReference type="EMBL" id="CP034413">
    <property type="protein sequence ID" value="QQL05805.1"/>
    <property type="molecule type" value="Genomic_DNA"/>
</dbReference>
<keyword evidence="3 12" id="KW-0963">Cytoplasm</keyword>
<dbReference type="SMART" id="SM00487">
    <property type="entry name" value="DEXDc"/>
    <property type="match status" value="1"/>
</dbReference>
<dbReference type="HAMAP" id="MF_00204">
    <property type="entry name" value="UvrB"/>
    <property type="match status" value="1"/>
</dbReference>
<dbReference type="SMART" id="SM00490">
    <property type="entry name" value="HELICc"/>
    <property type="match status" value="1"/>
</dbReference>
<dbReference type="PANTHER" id="PTHR24029:SF0">
    <property type="entry name" value="UVRABC SYSTEM PROTEIN B"/>
    <property type="match status" value="1"/>
</dbReference>
<dbReference type="PANTHER" id="PTHR24029">
    <property type="entry name" value="UVRABC SYSTEM PROTEIN B"/>
    <property type="match status" value="1"/>
</dbReference>
<evidence type="ECO:0000259" key="16">
    <source>
        <dbReference type="PROSITE" id="PS51192"/>
    </source>
</evidence>
<evidence type="ECO:0000256" key="9">
    <source>
        <dbReference type="ARBA" id="ARBA00023204"/>
    </source>
</evidence>
<comment type="function">
    <text evidence="12">The UvrABC repair system catalyzes the recognition and processing of DNA lesions. A damage recognition complex composed of 2 UvrA and 2 UvrB subunits scans DNA for abnormalities. Upon binding of the UvrA(2)B(2) complex to a putative damaged site, the DNA wraps around one UvrB monomer. DNA wrap is dependent on ATP binding by UvrB and probably causes local melting of the DNA helix, facilitating insertion of UvrB beta-hairpin between the DNA strands. Then UvrB probes one DNA strand for the presence of a lesion. If a lesion is found the UvrA subunits dissociate and the UvrB-DNA preincision complex is formed. This complex is subsequently bound by UvrC and the second UvrB is released. If no lesion is found, the DNA wraps around the other UvrB subunit that will check the other stand for damage.</text>
</comment>
<feature type="short sequence motif" description="Beta-hairpin" evidence="12">
    <location>
        <begin position="91"/>
        <end position="114"/>
    </location>
</feature>
<protein>
    <recommendedName>
        <fullName evidence="11 12">UvrABC system protein B</fullName>
        <shortName evidence="12">Protein UvrB</shortName>
    </recommendedName>
    <alternativeName>
        <fullName evidence="12">Excinuclease ABC subunit B</fullName>
    </alternativeName>
</protein>
<evidence type="ECO:0000256" key="2">
    <source>
        <dbReference type="ARBA" id="ARBA00008533"/>
    </source>
</evidence>
<reference evidence="19" key="1">
    <citation type="submission" date="2018-12" db="EMBL/GenBank/DDBJ databases">
        <title>Dusodibacter welbiota gen. nov., sp. nov., isolated from human faeces and emended description of the Oscillibacter genus.</title>
        <authorList>
            <person name="Le Roy T."/>
            <person name="Van der Smissen P."/>
            <person name="Delzenne N."/>
            <person name="Muccioli G."/>
            <person name="Collet J.F."/>
            <person name="Cani P.D."/>
        </authorList>
    </citation>
    <scope>NUCLEOTIDE SEQUENCE [LARGE SCALE GENOMIC DNA]</scope>
    <source>
        <strain evidence="19">J115</strain>
    </source>
</reference>
<dbReference type="GO" id="GO:0009380">
    <property type="term" value="C:excinuclease repair complex"/>
    <property type="evidence" value="ECO:0007669"/>
    <property type="project" value="InterPro"/>
</dbReference>
<dbReference type="InterPro" id="IPR041471">
    <property type="entry name" value="UvrB_inter"/>
</dbReference>
<evidence type="ECO:0000256" key="3">
    <source>
        <dbReference type="ARBA" id="ARBA00022490"/>
    </source>
</evidence>
<dbReference type="InterPro" id="IPR027417">
    <property type="entry name" value="P-loop_NTPase"/>
</dbReference>
<comment type="subcellular location">
    <subcellularLocation>
        <location evidence="1 12 13">Cytoplasm</location>
    </subcellularLocation>
</comment>
<sequence length="691" mass="79401">MPKFEVVSEYQPSGDQPQAIAALAEGIENGLKEQVLLGVTGSGKTFTMAKVIEQVQRPTLVLAHNKTLAAQLCAEFKEFFPNNAVEYFVSYYDYYQPEAYIPHTDTYIAKDASTNDEIDRLRLSATCALLERRDVIVVSSVSCIYGLGEPDDFANLVVSLRVGAEWDRDELLRRLVEIRYERNDIAFERNMFRVRGDTVEIYPAYYRDHAIRVEFFGDEIDRISDFNPVTGSVNRVLNHVAIYPASHYVTTKDKMDKAILEIRQELEDQVKYFTDNNQLVEAQRLRQRTEYDMEMMAELGYCSGIENYSRIISDRPAGSAPMTLLDFFPDDFLLFVDESHVTLPQVRAMYNGDHARKDSLVKYGFRLPCAYDNRPLKFEEFEERIGQAVFVSATPGPYERERADQVVEQVIRPTGLLDPRVEVRPVTGQIDDLMDEIRARAARDERVLVTTLTKKMAEDLTEYLKNAGIRVRYMHSDVQTIERMEIIRSLRLGEFDVLVGINLLREGLDLPEVSLVAILDADKEGFLRSETSLIQTIGRAARNADGLVIMYADEITPSMRAAIDETERRRSIQDAYNQEHGIVPKTIIKGVREILEISKTAEEDTLRAHKKRKLTEQERAAEIAKLEKEMREASKMLEFEYAAVLRDRIIELRGRSDLRKEQGCMAYSNRRESGVQAFWRRQNLEPGRIHF</sequence>
<dbReference type="PROSITE" id="PS50151">
    <property type="entry name" value="UVR"/>
    <property type="match status" value="1"/>
</dbReference>
<keyword evidence="14" id="KW-0175">Coiled coil</keyword>
<dbReference type="GO" id="GO:0009432">
    <property type="term" value="P:SOS response"/>
    <property type="evidence" value="ECO:0007669"/>
    <property type="project" value="UniProtKB-UniRule"/>
</dbReference>
<dbReference type="RefSeq" id="WP_170180092.1">
    <property type="nucleotide sequence ID" value="NZ_CP034413.3"/>
</dbReference>
<evidence type="ECO:0000256" key="11">
    <source>
        <dbReference type="ARBA" id="ARBA00029504"/>
    </source>
</evidence>
<dbReference type="InterPro" id="IPR036876">
    <property type="entry name" value="UVR_dom_sf"/>
</dbReference>
<dbReference type="PROSITE" id="PS51194">
    <property type="entry name" value="HELICASE_CTER"/>
    <property type="match status" value="1"/>
</dbReference>
<dbReference type="Proteomes" id="UP000298642">
    <property type="component" value="Chromosome"/>
</dbReference>
<feature type="domain" description="Helicase C-terminal" evidence="17">
    <location>
        <begin position="429"/>
        <end position="595"/>
    </location>
</feature>
<dbReference type="Gene3D" id="4.10.860.10">
    <property type="entry name" value="UVR domain"/>
    <property type="match status" value="1"/>
</dbReference>
<dbReference type="InterPro" id="IPR024759">
    <property type="entry name" value="UvrB_YAD/RRR_dom"/>
</dbReference>
<evidence type="ECO:0000256" key="4">
    <source>
        <dbReference type="ARBA" id="ARBA00022741"/>
    </source>
</evidence>
<keyword evidence="5 12" id="KW-0227">DNA damage</keyword>
<dbReference type="KEGG" id="obj:EIO64_12670"/>
<dbReference type="Pfam" id="PF04851">
    <property type="entry name" value="ResIII"/>
    <property type="match status" value="1"/>
</dbReference>
<feature type="binding site" evidence="12">
    <location>
        <begin position="38"/>
        <end position="45"/>
    </location>
    <ligand>
        <name>ATP</name>
        <dbReference type="ChEBI" id="CHEBI:30616"/>
    </ligand>
</feature>